<evidence type="ECO:0000313" key="7">
    <source>
        <dbReference type="Proteomes" id="UP000887568"/>
    </source>
</evidence>
<evidence type="ECO:0000259" key="5">
    <source>
        <dbReference type="PROSITE" id="PS50837"/>
    </source>
</evidence>
<feature type="domain" description="NACHT" evidence="5">
    <location>
        <begin position="179"/>
        <end position="305"/>
    </location>
</feature>
<evidence type="ECO:0000256" key="4">
    <source>
        <dbReference type="SAM" id="Phobius"/>
    </source>
</evidence>
<dbReference type="InterPro" id="IPR007111">
    <property type="entry name" value="NACHT_NTPase"/>
</dbReference>
<dbReference type="Gene3D" id="3.80.10.10">
    <property type="entry name" value="Ribonuclease Inhibitor"/>
    <property type="match status" value="2"/>
</dbReference>
<dbReference type="SUPFAM" id="SSF52047">
    <property type="entry name" value="RNI-like"/>
    <property type="match status" value="1"/>
</dbReference>
<dbReference type="EnsemblMetazoa" id="XM_038198439.1">
    <property type="protein sequence ID" value="XP_038054367.1"/>
    <property type="gene ID" value="LOC119726665"/>
</dbReference>
<keyword evidence="2" id="KW-0067">ATP-binding</keyword>
<reference evidence="6" key="1">
    <citation type="submission" date="2022-11" db="UniProtKB">
        <authorList>
            <consortium name="EnsemblMetazoa"/>
        </authorList>
    </citation>
    <scope>IDENTIFICATION</scope>
</reference>
<dbReference type="PANTHER" id="PTHR46312">
    <property type="entry name" value="NACHT DOMAIN-CONTAINING PROTEIN"/>
    <property type="match status" value="1"/>
</dbReference>
<organism evidence="6 7">
    <name type="scientific">Patiria miniata</name>
    <name type="common">Bat star</name>
    <name type="synonym">Asterina miniata</name>
    <dbReference type="NCBI Taxonomy" id="46514"/>
    <lineage>
        <taxon>Eukaryota</taxon>
        <taxon>Metazoa</taxon>
        <taxon>Echinodermata</taxon>
        <taxon>Eleutherozoa</taxon>
        <taxon>Asterozoa</taxon>
        <taxon>Asteroidea</taxon>
        <taxon>Valvatacea</taxon>
        <taxon>Valvatida</taxon>
        <taxon>Asterinidae</taxon>
        <taxon>Patiria</taxon>
    </lineage>
</organism>
<dbReference type="OMA" id="NIFRENA"/>
<keyword evidence="4" id="KW-0812">Transmembrane</keyword>
<sequence>MGLAVIIGFIGGLVAMFLMNSNTAVIEFARNLTASWPTLSALADTSNGFQGLIYIIIFSLACCTSIVTKSLKNRCRGNGLPSPQQQTRPSEGPENVEQPIPRRSSTAKEAAQLCKEALKTLYKTTGSFVQLIPWADDDKKHIMDIYTDLELESTYGKKEMVDSYEDILHRKTKEGDPIKRIICKGLPGYGKSTLLDKIAYDWAVGSVQALLKYELVIVLKMGALQQHSDLVDAIFDQLLDEDTPVNRSALKSFINSNPDKLLILLDGFDEFLTIDLVETSFGSILKMLNRKETRECCAVVTTRPSHFHKLVSRSLIENPFTHVNVLGFNNESVQKYANKFYSENPDDAHELLNTIQSTDVLYELARSPMLVLLMCLLWRDDSKLPDTLTRLYEKALRYIFRRKSKDLSDNEISQTVVQLGKIALEGLLYPKQMLSFRERAFEGVLLDVALKVGLLTKQRVLKVFDAHNTVQFIHKTFQEFCGAKYLQHLLKVDYKEFQKILKEIQSKVTENPEDFDYLLRFGCGDHASCTGEILNIFRENAYHALNYCFECQANTLLFEDFIASVFRKCILLRPKMKRLCHSFFWLLKRVADDGSTSYLTNVQDLSIMDWDVHRYADELRCGLRKLTQLQGLHLEYNSLTGSNMNVIAQSFKHLGNLTRLHIDYNPALRGSFTAWTPDLQVLKNLRTLTFKNCGLDGRDVISMATICGKMRNIDLCTANTGPDYHIVKSMKMLSDTDSPNDKSLMLQGCPLAGDALVEMFESLGGRGDIVEVLFMDNGDATADTQLWAPNLKTLKQVRQLSLTNLNLQSADMKHISSAVGDLPTLATLILNANKSLGGCVKLWATDLQKLRFVKMLELSDCSLTRQDIPHIVESLSTLPCLETLDVHDNDLRGCTLIDWSRLTNLKMLILPWNLRTDVSEIQRHMPNTCVTSSD</sequence>
<dbReference type="Pfam" id="PF05729">
    <property type="entry name" value="NACHT"/>
    <property type="match status" value="1"/>
</dbReference>
<accession>A0A913ZRU8</accession>
<dbReference type="GO" id="GO:0005524">
    <property type="term" value="F:ATP binding"/>
    <property type="evidence" value="ECO:0007669"/>
    <property type="project" value="UniProtKB-KW"/>
</dbReference>
<dbReference type="RefSeq" id="XP_038054367.1">
    <property type="nucleotide sequence ID" value="XM_038198439.1"/>
</dbReference>
<keyword evidence="7" id="KW-1185">Reference proteome</keyword>
<keyword evidence="1" id="KW-0547">Nucleotide-binding</keyword>
<dbReference type="AlphaFoldDB" id="A0A913ZRU8"/>
<evidence type="ECO:0000256" key="2">
    <source>
        <dbReference type="ARBA" id="ARBA00022840"/>
    </source>
</evidence>
<feature type="region of interest" description="Disordered" evidence="3">
    <location>
        <begin position="77"/>
        <end position="106"/>
    </location>
</feature>
<dbReference type="InterPro" id="IPR032675">
    <property type="entry name" value="LRR_dom_sf"/>
</dbReference>
<dbReference type="Gene3D" id="3.40.50.300">
    <property type="entry name" value="P-loop containing nucleotide triphosphate hydrolases"/>
    <property type="match status" value="1"/>
</dbReference>
<dbReference type="PANTHER" id="PTHR46312:SF2">
    <property type="entry name" value="NUCLEOTIDE-BINDING OLIGOMERIZATION DOMAIN-CONTAINING PROTEIN 2-LIKE"/>
    <property type="match status" value="1"/>
</dbReference>
<keyword evidence="4" id="KW-0472">Membrane</keyword>
<evidence type="ECO:0000256" key="1">
    <source>
        <dbReference type="ARBA" id="ARBA00022741"/>
    </source>
</evidence>
<protein>
    <recommendedName>
        <fullName evidence="5">NACHT domain-containing protein</fullName>
    </recommendedName>
</protein>
<keyword evidence="4" id="KW-1133">Transmembrane helix</keyword>
<dbReference type="OrthoDB" id="1394818at2759"/>
<evidence type="ECO:0000256" key="3">
    <source>
        <dbReference type="SAM" id="MobiDB-lite"/>
    </source>
</evidence>
<dbReference type="Proteomes" id="UP000887568">
    <property type="component" value="Unplaced"/>
</dbReference>
<dbReference type="GeneID" id="119726665"/>
<dbReference type="InterPro" id="IPR027417">
    <property type="entry name" value="P-loop_NTPase"/>
</dbReference>
<dbReference type="SUPFAM" id="SSF52540">
    <property type="entry name" value="P-loop containing nucleoside triphosphate hydrolases"/>
    <property type="match status" value="1"/>
</dbReference>
<evidence type="ECO:0000313" key="6">
    <source>
        <dbReference type="EnsemblMetazoa" id="XP_038054367.1"/>
    </source>
</evidence>
<name>A0A913ZRU8_PATMI</name>
<proteinExistence type="predicted"/>
<feature type="transmembrane region" description="Helical" evidence="4">
    <location>
        <begin position="47"/>
        <end position="67"/>
    </location>
</feature>
<dbReference type="PROSITE" id="PS50837">
    <property type="entry name" value="NACHT"/>
    <property type="match status" value="1"/>
</dbReference>